<feature type="region of interest" description="Disordered" evidence="2">
    <location>
        <begin position="49"/>
        <end position="96"/>
    </location>
</feature>
<accession>A0AA35T4U4</accession>
<dbReference type="AlphaFoldDB" id="A0AA35T4U4"/>
<feature type="compositionally biased region" description="Polar residues" evidence="2">
    <location>
        <begin position="368"/>
        <end position="377"/>
    </location>
</feature>
<feature type="compositionally biased region" description="Pro residues" evidence="2">
    <location>
        <begin position="352"/>
        <end position="362"/>
    </location>
</feature>
<dbReference type="GO" id="GO:0046332">
    <property type="term" value="F:SMAD binding"/>
    <property type="evidence" value="ECO:0007669"/>
    <property type="project" value="InterPro"/>
</dbReference>
<comment type="caution">
    <text evidence="4">The sequence shown here is derived from an EMBL/GenBank/DDBJ whole genome shotgun (WGS) entry which is preliminary data.</text>
</comment>
<feature type="compositionally biased region" description="Low complexity" evidence="2">
    <location>
        <begin position="62"/>
        <end position="96"/>
    </location>
</feature>
<keyword evidence="5" id="KW-1185">Reference proteome</keyword>
<organism evidence="4 5">
    <name type="scientific">Geodia barretti</name>
    <name type="common">Barrett's horny sponge</name>
    <dbReference type="NCBI Taxonomy" id="519541"/>
    <lineage>
        <taxon>Eukaryota</taxon>
        <taxon>Metazoa</taxon>
        <taxon>Porifera</taxon>
        <taxon>Demospongiae</taxon>
        <taxon>Heteroscleromorpha</taxon>
        <taxon>Tetractinellida</taxon>
        <taxon>Astrophorina</taxon>
        <taxon>Geodiidae</taxon>
        <taxon>Geodia</taxon>
    </lineage>
</organism>
<gene>
    <name evidence="4" type="ORF">GBAR_LOCUS22713</name>
</gene>
<feature type="coiled-coil region" evidence="1">
    <location>
        <begin position="384"/>
        <end position="466"/>
    </location>
</feature>
<evidence type="ECO:0000259" key="3">
    <source>
        <dbReference type="SMART" id="SM01046"/>
    </source>
</evidence>
<protein>
    <submittedName>
        <fullName evidence="4">Ski oncogene</fullName>
    </submittedName>
</protein>
<evidence type="ECO:0000256" key="1">
    <source>
        <dbReference type="SAM" id="Coils"/>
    </source>
</evidence>
<keyword evidence="1" id="KW-0175">Coiled coil</keyword>
<name>A0AA35T4U4_GEOBA</name>
<dbReference type="SUPFAM" id="SSF63763">
    <property type="entry name" value="SAND domain-like"/>
    <property type="match status" value="1"/>
</dbReference>
<evidence type="ECO:0000313" key="5">
    <source>
        <dbReference type="Proteomes" id="UP001174909"/>
    </source>
</evidence>
<evidence type="ECO:0000256" key="2">
    <source>
        <dbReference type="SAM" id="MobiDB-lite"/>
    </source>
</evidence>
<sequence length="494" mass="53941">MNGDGSAGIRAMYQPANFAAAVSGISTAGSPLGLQRSASSERQQINFSNISTVKVELPSPSPTTSHTGTPSPPTSLSATAPQASSTSTSSSAALPQSLSPSSLLTQMSSLGPTDRCTPSQAQAMGQQVLAVIALHEKNTLQLPLELQNSFDVFHRCLAVVFGTFFLNLYSKANAPCLLCHGCKSLYPPGQFIHHNCPALSTTIVPCRSRMWRRCLVPLVSPGVDKLQQKQRWKYVLEKFSHNNHRRQNPIPANAEAQILEIPECKRGRFVATPATEQQRLRENGGGGMGEEGEGEDKEEEEMEKGSSATGIQSFMKNHSNSALLDVEPPDCEEEDCTLESLATMDSTIPCPSSHPSPSPPPRSHTHSLHNAQNSRPASSALGLAEQLVLEVKRLQQELSLTRTKLTTAEELIHKMPSEACMREQLAQALAVQQQLSLEKEQAQEQARLARERADHLQHQVNRLRIAHGEWYICTTNTHWAWKSTCLGLSMHVLL</sequence>
<dbReference type="Proteomes" id="UP001174909">
    <property type="component" value="Unassembled WGS sequence"/>
</dbReference>
<reference evidence="4" key="1">
    <citation type="submission" date="2023-03" db="EMBL/GenBank/DDBJ databases">
        <authorList>
            <person name="Steffen K."/>
            <person name="Cardenas P."/>
        </authorList>
    </citation>
    <scope>NUCLEOTIDE SEQUENCE</scope>
</reference>
<dbReference type="InterPro" id="IPR010919">
    <property type="entry name" value="SAND-like_dom_sf"/>
</dbReference>
<dbReference type="EMBL" id="CASHTH010003141">
    <property type="protein sequence ID" value="CAI8040852.1"/>
    <property type="molecule type" value="Genomic_DNA"/>
</dbReference>
<dbReference type="Gene3D" id="3.10.390.10">
    <property type="entry name" value="SAND domain-like"/>
    <property type="match status" value="1"/>
</dbReference>
<feature type="compositionally biased region" description="Acidic residues" evidence="2">
    <location>
        <begin position="290"/>
        <end position="302"/>
    </location>
</feature>
<dbReference type="InterPro" id="IPR014890">
    <property type="entry name" value="c-SKI_SMAD4-bd_dom"/>
</dbReference>
<evidence type="ECO:0000313" key="4">
    <source>
        <dbReference type="EMBL" id="CAI8040852.1"/>
    </source>
</evidence>
<dbReference type="Pfam" id="PF08782">
    <property type="entry name" value="c-SKI_SMAD_bind"/>
    <property type="match status" value="1"/>
</dbReference>
<proteinExistence type="predicted"/>
<dbReference type="SMART" id="SM01046">
    <property type="entry name" value="c-SKI_SMAD_bind"/>
    <property type="match status" value="1"/>
</dbReference>
<feature type="domain" description="c-SKI SMAD4-binding" evidence="3">
    <location>
        <begin position="149"/>
        <end position="240"/>
    </location>
</feature>
<feature type="region of interest" description="Disordered" evidence="2">
    <location>
        <begin position="345"/>
        <end position="378"/>
    </location>
</feature>
<feature type="region of interest" description="Disordered" evidence="2">
    <location>
        <begin position="270"/>
        <end position="308"/>
    </location>
</feature>